<dbReference type="Gene3D" id="1.10.510.40">
    <property type="match status" value="1"/>
</dbReference>
<dbReference type="PANTHER" id="PTHR34384">
    <property type="entry name" value="L-2,3-DIAMINOPROPANOATE--CITRATE LIGASE"/>
    <property type="match status" value="1"/>
</dbReference>
<dbReference type="GeneID" id="92778144"/>
<feature type="domain" description="Aerobactin siderophore biosynthesis IucA/IucC N-terminal" evidence="3">
    <location>
        <begin position="150"/>
        <end position="397"/>
    </location>
</feature>
<dbReference type="Pfam" id="PF06276">
    <property type="entry name" value="FhuF"/>
    <property type="match status" value="1"/>
</dbReference>
<dbReference type="Pfam" id="PF04183">
    <property type="entry name" value="IucA_IucC"/>
    <property type="match status" value="1"/>
</dbReference>
<organism evidence="5 6">
    <name type="scientific">Bacillus badius</name>
    <dbReference type="NCBI Taxonomy" id="1455"/>
    <lineage>
        <taxon>Bacteria</taxon>
        <taxon>Bacillati</taxon>
        <taxon>Bacillota</taxon>
        <taxon>Bacilli</taxon>
        <taxon>Bacillales</taxon>
        <taxon>Bacillaceae</taxon>
        <taxon>Pseudobacillus</taxon>
    </lineage>
</organism>
<dbReference type="Gene3D" id="6.10.250.3370">
    <property type="match status" value="1"/>
</dbReference>
<comment type="pathway">
    <text evidence="1">Siderophore biosynthesis.</text>
</comment>
<feature type="domain" description="Aerobactin siderophore biosynthesis IucA/IucC-like C-terminal" evidence="4">
    <location>
        <begin position="418"/>
        <end position="588"/>
    </location>
</feature>
<protein>
    <submittedName>
        <fullName evidence="5">Siderophore synthetase superfamily, group C</fullName>
    </submittedName>
</protein>
<evidence type="ECO:0000313" key="5">
    <source>
        <dbReference type="EMBL" id="KIL77397.1"/>
    </source>
</evidence>
<evidence type="ECO:0000313" key="6">
    <source>
        <dbReference type="Proteomes" id="UP000031982"/>
    </source>
</evidence>
<comment type="caution">
    <text evidence="5">The sequence shown here is derived from an EMBL/GenBank/DDBJ whole genome shotgun (WGS) entry which is preliminary data.</text>
</comment>
<dbReference type="EMBL" id="JXLP01000014">
    <property type="protein sequence ID" value="KIL77397.1"/>
    <property type="molecule type" value="Genomic_DNA"/>
</dbReference>
<dbReference type="InterPro" id="IPR037455">
    <property type="entry name" value="LucA/IucC-like"/>
</dbReference>
<sequence length="601" mass="69633">MEDLTVTLAEAIQSDQYIQVRRRIFRQLIESLIYEGVIFPDIETDQDGQVFLINGKDQKGRPVQYRCRGVQRFTFGRIRLSDTPVERRSDRQRTEAQSLSQFLLDIQYSLQADEDKIAAFANELERTLFHDTHAQYTRQHRNIHVRNAEYDEWESEVMDGHTYHPSYKSRIGFSFEDNWRYGPEFKQAIQPLWVAAHKSEIKQSISARQSYRDFLLEELGAGRLSAFEARLREMGVSAEEYVFLPVHPWQWNNIITTSFLKDLREKRVIFLGTSGDYYRSQQSIRTLANMTSPAKCYLKLAMSLVNTSTGRILAPHTVQNAAVISDWLKEMVEEDEFLLKEARVALLGETIGICYDPPSLSASARSSTYGVLSCIWRESVHSLLEPGEEAVPFSALSALDADGRPFIQEWVTEYGAESWLRRLFEASILPVVHFLYAHGVALETHAQNMILIHEKGMPRRVALKDFHDGIRFSKKHLMHPQKAPCLQQTPDYHARVNRNSFLETDDIAAVRDFMHDALFFINIGELAIFMADHFGYDERKFWALVRTVLETHQQRFPQLAERYQLFNLFAPTVQVEQLTKRRLYPDTEIRVHQVSNPLGTS</sequence>
<dbReference type="PANTHER" id="PTHR34384:SF6">
    <property type="entry name" value="STAPHYLOFERRIN B SYNTHASE"/>
    <property type="match status" value="1"/>
</dbReference>
<keyword evidence="6" id="KW-1185">Reference proteome</keyword>
<accession>A0ABR5ARN7</accession>
<evidence type="ECO:0000256" key="1">
    <source>
        <dbReference type="ARBA" id="ARBA00004924"/>
    </source>
</evidence>
<dbReference type="RefSeq" id="WP_041114107.1">
    <property type="nucleotide sequence ID" value="NZ_JARLVI010000017.1"/>
</dbReference>
<evidence type="ECO:0000259" key="3">
    <source>
        <dbReference type="Pfam" id="PF04183"/>
    </source>
</evidence>
<name>A0ABR5ARN7_BACBA</name>
<evidence type="ECO:0000259" key="4">
    <source>
        <dbReference type="Pfam" id="PF06276"/>
    </source>
</evidence>
<evidence type="ECO:0000256" key="2">
    <source>
        <dbReference type="ARBA" id="ARBA00007832"/>
    </source>
</evidence>
<dbReference type="Gene3D" id="3.30.310.280">
    <property type="match status" value="1"/>
</dbReference>
<proteinExistence type="inferred from homology"/>
<reference evidence="5 6" key="1">
    <citation type="submission" date="2015-01" db="EMBL/GenBank/DDBJ databases">
        <title>Genome Assembly of Bacillus badius MTCC 1458.</title>
        <authorList>
            <person name="Verma A."/>
            <person name="Khatri I."/>
            <person name="Mual P."/>
            <person name="Subramanian S."/>
            <person name="Krishnamurthi S."/>
        </authorList>
    </citation>
    <scope>NUCLEOTIDE SEQUENCE [LARGE SCALE GENOMIC DNA]</scope>
    <source>
        <strain evidence="5 6">MTCC 1458</strain>
    </source>
</reference>
<dbReference type="Proteomes" id="UP000031982">
    <property type="component" value="Unassembled WGS sequence"/>
</dbReference>
<comment type="similarity">
    <text evidence="2">Belongs to the IucA/IucC family.</text>
</comment>
<gene>
    <name evidence="5" type="ORF">SD77_1383</name>
</gene>
<dbReference type="InterPro" id="IPR022770">
    <property type="entry name" value="IucA/IucC-like_C"/>
</dbReference>
<dbReference type="InterPro" id="IPR007310">
    <property type="entry name" value="Aerobactin_biosyn_IucA/IucC_N"/>
</dbReference>